<feature type="coiled-coil region" evidence="1">
    <location>
        <begin position="200"/>
        <end position="250"/>
    </location>
</feature>
<dbReference type="CDD" id="cd06260">
    <property type="entry name" value="DUF820-like"/>
    <property type="match status" value="1"/>
</dbReference>
<comment type="caution">
    <text evidence="3">The sequence shown here is derived from an EMBL/GenBank/DDBJ whole genome shotgun (WGS) entry which is preliminary data.</text>
</comment>
<evidence type="ECO:0000259" key="2">
    <source>
        <dbReference type="Pfam" id="PF05685"/>
    </source>
</evidence>
<proteinExistence type="predicted"/>
<sequence>MYDLPSEDPEEPGLPDEFHDYQPALLSETFKLRDYTSEETFSAADLNLYYDPEHNWYKRPDWFGVLGKPAGCDSHELRLSYVVWQEEISPFIAVELISPGTENEDFGRTADERGRPPTKWTVYEKILQIPYYVIYDRYDDLLSGFRLVNGQYQPIKIGADRKIWLPEANAGLGIWQGKYKRFTREWLRWYDRDGWIPTIQEDSEQQLALLQQQASLLRQQALSERRAKEKAQQEATKEKARNARLQAKLKALGIDSDADLGTDLDLDANSIE</sequence>
<reference evidence="4" key="1">
    <citation type="submission" date="2018-04" db="EMBL/GenBank/DDBJ databases">
        <authorList>
            <person name="Cornet L."/>
        </authorList>
    </citation>
    <scope>NUCLEOTIDE SEQUENCE [LARGE SCALE GENOMIC DNA]</scope>
</reference>
<reference evidence="3 4" key="2">
    <citation type="submission" date="2018-06" db="EMBL/GenBank/DDBJ databases">
        <title>Metagenomic assembly of (sub)arctic Cyanobacteria and their associated microbiome from non-axenic cultures.</title>
        <authorList>
            <person name="Baurain D."/>
        </authorList>
    </citation>
    <scope>NUCLEOTIDE SEQUENCE [LARGE SCALE GENOMIC DNA]</scope>
    <source>
        <strain evidence="3">ULC027bin1</strain>
    </source>
</reference>
<dbReference type="AlphaFoldDB" id="A0A2W4WUC5"/>
<dbReference type="Pfam" id="PF05685">
    <property type="entry name" value="Uma2"/>
    <property type="match status" value="1"/>
</dbReference>
<dbReference type="Proteomes" id="UP000249794">
    <property type="component" value="Unassembled WGS sequence"/>
</dbReference>
<dbReference type="InterPro" id="IPR008538">
    <property type="entry name" value="Uma2"/>
</dbReference>
<gene>
    <name evidence="3" type="ORF">DCF15_17605</name>
</gene>
<keyword evidence="1" id="KW-0175">Coiled coil</keyword>
<dbReference type="PANTHER" id="PTHR33352:SF3">
    <property type="entry name" value="SLR1612 PROTEIN"/>
    <property type="match status" value="1"/>
</dbReference>
<evidence type="ECO:0000313" key="3">
    <source>
        <dbReference type="EMBL" id="PZO48744.1"/>
    </source>
</evidence>
<organism evidence="3 4">
    <name type="scientific">Phormidesmis priestleyi</name>
    <dbReference type="NCBI Taxonomy" id="268141"/>
    <lineage>
        <taxon>Bacteria</taxon>
        <taxon>Bacillati</taxon>
        <taxon>Cyanobacteriota</taxon>
        <taxon>Cyanophyceae</taxon>
        <taxon>Leptolyngbyales</taxon>
        <taxon>Leptolyngbyaceae</taxon>
        <taxon>Phormidesmis</taxon>
    </lineage>
</organism>
<evidence type="ECO:0000256" key="1">
    <source>
        <dbReference type="SAM" id="Coils"/>
    </source>
</evidence>
<accession>A0A2W4WUC5</accession>
<protein>
    <recommendedName>
        <fullName evidence="2">Putative restriction endonuclease domain-containing protein</fullName>
    </recommendedName>
</protein>
<dbReference type="EMBL" id="QBMP01000230">
    <property type="protein sequence ID" value="PZO48744.1"/>
    <property type="molecule type" value="Genomic_DNA"/>
</dbReference>
<dbReference type="PANTHER" id="PTHR33352">
    <property type="entry name" value="SLR1095 PROTEIN"/>
    <property type="match status" value="1"/>
</dbReference>
<feature type="domain" description="Putative restriction endonuclease" evidence="2">
    <location>
        <begin position="10"/>
        <end position="166"/>
    </location>
</feature>
<evidence type="ECO:0000313" key="4">
    <source>
        <dbReference type="Proteomes" id="UP000249794"/>
    </source>
</evidence>
<name>A0A2W4WUC5_9CYAN</name>